<dbReference type="eggNOG" id="COG1476">
    <property type="taxonomic scope" value="Bacteria"/>
</dbReference>
<dbReference type="AlphaFoldDB" id="A0A239T927"/>
<keyword evidence="3" id="KW-1185">Reference proteome</keyword>
<organism evidence="2 3">
    <name type="scientific">Megamonas hypermegale</name>
    <dbReference type="NCBI Taxonomy" id="158847"/>
    <lineage>
        <taxon>Bacteria</taxon>
        <taxon>Bacillati</taxon>
        <taxon>Bacillota</taxon>
        <taxon>Negativicutes</taxon>
        <taxon>Selenomonadales</taxon>
        <taxon>Selenomonadaceae</taxon>
        <taxon>Megamonas</taxon>
    </lineage>
</organism>
<dbReference type="InterPro" id="IPR001387">
    <property type="entry name" value="Cro/C1-type_HTH"/>
</dbReference>
<dbReference type="Proteomes" id="UP000215383">
    <property type="component" value="Chromosome 1"/>
</dbReference>
<dbReference type="SUPFAM" id="SSF47413">
    <property type="entry name" value="lambda repressor-like DNA-binding domains"/>
    <property type="match status" value="1"/>
</dbReference>
<dbReference type="Pfam" id="PF01381">
    <property type="entry name" value="HTH_3"/>
    <property type="match status" value="1"/>
</dbReference>
<evidence type="ECO:0000313" key="3">
    <source>
        <dbReference type="Proteomes" id="UP000215383"/>
    </source>
</evidence>
<name>A0A239T927_9FIRM</name>
<dbReference type="CDD" id="cd00093">
    <property type="entry name" value="HTH_XRE"/>
    <property type="match status" value="1"/>
</dbReference>
<dbReference type="RefSeq" id="WP_036254378.1">
    <property type="nucleotide sequence ID" value="NZ_LT906446.1"/>
</dbReference>
<gene>
    <name evidence="2" type="ORF">SAMEA4364220_00005</name>
</gene>
<dbReference type="EMBL" id="LT906446">
    <property type="protein sequence ID" value="SNU93454.1"/>
    <property type="molecule type" value="Genomic_DNA"/>
</dbReference>
<evidence type="ECO:0000313" key="2">
    <source>
        <dbReference type="EMBL" id="SNU93454.1"/>
    </source>
</evidence>
<accession>A0A239T927</accession>
<dbReference type="GO" id="GO:0003677">
    <property type="term" value="F:DNA binding"/>
    <property type="evidence" value="ECO:0007669"/>
    <property type="project" value="InterPro"/>
</dbReference>
<dbReference type="Gene3D" id="1.10.260.40">
    <property type="entry name" value="lambda repressor-like DNA-binding domains"/>
    <property type="match status" value="1"/>
</dbReference>
<evidence type="ECO:0000259" key="1">
    <source>
        <dbReference type="PROSITE" id="PS50943"/>
    </source>
</evidence>
<dbReference type="InterPro" id="IPR010982">
    <property type="entry name" value="Lambda_DNA-bd_dom_sf"/>
</dbReference>
<dbReference type="SMART" id="SM00530">
    <property type="entry name" value="HTH_XRE"/>
    <property type="match status" value="1"/>
</dbReference>
<proteinExistence type="predicted"/>
<dbReference type="GeneID" id="78506053"/>
<dbReference type="PROSITE" id="PS50943">
    <property type="entry name" value="HTH_CROC1"/>
    <property type="match status" value="1"/>
</dbReference>
<feature type="domain" description="HTH cro/C1-type" evidence="1">
    <location>
        <begin position="11"/>
        <end position="66"/>
    </location>
</feature>
<reference evidence="2 3" key="1">
    <citation type="submission" date="2017-06" db="EMBL/GenBank/DDBJ databases">
        <authorList>
            <consortium name="Pathogen Informatics"/>
        </authorList>
    </citation>
    <scope>NUCLEOTIDE SEQUENCE [LARGE SCALE GENOMIC DNA]</scope>
    <source>
        <strain evidence="2 3">NCTC10570</strain>
    </source>
</reference>
<protein>
    <submittedName>
        <fullName evidence="2">Helix-turn-helix</fullName>
    </submittedName>
</protein>
<sequence>MPFIKAVDCRILELCRSNHLSINGLANRAGMPPSTVASILNEKSRNPGELTIFKICIGFGISMAQFYASELFNVENIDLEKVHKD</sequence>